<dbReference type="Proteomes" id="UP000324748">
    <property type="component" value="Unassembled WGS sequence"/>
</dbReference>
<sequence length="127" mass="13155">MASHHHPGATWNPDGANAWENLQEDFQPDLAAIPNHTSAQPPTFSNHTGPGTQIIPRNLSNPSNYQTGPGVPHLGGIPATGAGVISPYSTHFNTSPSPLGENGTEAGPQFNTSNPNHNLPGTPGVQA</sequence>
<evidence type="ECO:0000313" key="2">
    <source>
        <dbReference type="EMBL" id="KAA1079440.1"/>
    </source>
</evidence>
<protein>
    <submittedName>
        <fullName evidence="2">Uncharacterized protein</fullName>
    </submittedName>
</protein>
<name>A0A5B0MUL1_PUCGR</name>
<evidence type="ECO:0000313" key="3">
    <source>
        <dbReference type="Proteomes" id="UP000324748"/>
    </source>
</evidence>
<gene>
    <name evidence="2" type="ORF">PGT21_011384</name>
</gene>
<reference evidence="2 3" key="1">
    <citation type="submission" date="2019-05" db="EMBL/GenBank/DDBJ databases">
        <title>Emergence of the Ug99 lineage of the wheat stem rust pathogen through somatic hybridization.</title>
        <authorList>
            <person name="Li F."/>
            <person name="Upadhyaya N.M."/>
            <person name="Sperschneider J."/>
            <person name="Matny O."/>
            <person name="Nguyen-Phuc H."/>
            <person name="Mago R."/>
            <person name="Raley C."/>
            <person name="Miller M.E."/>
            <person name="Silverstein K.A.T."/>
            <person name="Henningsen E."/>
            <person name="Hirsch C.D."/>
            <person name="Visser B."/>
            <person name="Pretorius Z.A."/>
            <person name="Steffenson B.J."/>
            <person name="Schwessinger B."/>
            <person name="Dodds P.N."/>
            <person name="Figueroa M."/>
        </authorList>
    </citation>
    <scope>NUCLEOTIDE SEQUENCE [LARGE SCALE GENOMIC DNA]</scope>
    <source>
        <strain evidence="2">21-0</strain>
    </source>
</reference>
<accession>A0A5B0MUL1</accession>
<proteinExistence type="predicted"/>
<dbReference type="EMBL" id="VSWC01000132">
    <property type="protein sequence ID" value="KAA1079440.1"/>
    <property type="molecule type" value="Genomic_DNA"/>
</dbReference>
<feature type="region of interest" description="Disordered" evidence="1">
    <location>
        <begin position="1"/>
        <end position="127"/>
    </location>
</feature>
<keyword evidence="3" id="KW-1185">Reference proteome</keyword>
<dbReference type="AlphaFoldDB" id="A0A5B0MUL1"/>
<feature type="compositionally biased region" description="Polar residues" evidence="1">
    <location>
        <begin position="87"/>
        <end position="97"/>
    </location>
</feature>
<organism evidence="2 3">
    <name type="scientific">Puccinia graminis f. sp. tritici</name>
    <dbReference type="NCBI Taxonomy" id="56615"/>
    <lineage>
        <taxon>Eukaryota</taxon>
        <taxon>Fungi</taxon>
        <taxon>Dikarya</taxon>
        <taxon>Basidiomycota</taxon>
        <taxon>Pucciniomycotina</taxon>
        <taxon>Pucciniomycetes</taxon>
        <taxon>Pucciniales</taxon>
        <taxon>Pucciniaceae</taxon>
        <taxon>Puccinia</taxon>
    </lineage>
</organism>
<evidence type="ECO:0000256" key="1">
    <source>
        <dbReference type="SAM" id="MobiDB-lite"/>
    </source>
</evidence>
<feature type="compositionally biased region" description="Polar residues" evidence="1">
    <location>
        <begin position="58"/>
        <end position="67"/>
    </location>
</feature>
<feature type="compositionally biased region" description="Polar residues" evidence="1">
    <location>
        <begin position="35"/>
        <end position="51"/>
    </location>
</feature>
<comment type="caution">
    <text evidence="2">The sequence shown here is derived from an EMBL/GenBank/DDBJ whole genome shotgun (WGS) entry which is preliminary data.</text>
</comment>
<feature type="compositionally biased region" description="Polar residues" evidence="1">
    <location>
        <begin position="109"/>
        <end position="119"/>
    </location>
</feature>